<dbReference type="Gene3D" id="2.60.40.1900">
    <property type="entry name" value="Beta-microseminoprotein (PSP94) domain"/>
    <property type="match status" value="1"/>
</dbReference>
<proteinExistence type="predicted"/>
<organism evidence="1">
    <name type="scientific">Magallana gigas</name>
    <name type="common">Pacific oyster</name>
    <name type="synonym">Crassostrea gigas</name>
    <dbReference type="NCBI Taxonomy" id="29159"/>
    <lineage>
        <taxon>Eukaryota</taxon>
        <taxon>Metazoa</taxon>
        <taxon>Spiralia</taxon>
        <taxon>Lophotrochozoa</taxon>
        <taxon>Mollusca</taxon>
        <taxon>Bivalvia</taxon>
        <taxon>Autobranchia</taxon>
        <taxon>Pteriomorphia</taxon>
        <taxon>Ostreida</taxon>
        <taxon>Ostreoidea</taxon>
        <taxon>Ostreidae</taxon>
        <taxon>Magallana</taxon>
    </lineage>
</organism>
<name>K1QFV7_MAGGI</name>
<protein>
    <recommendedName>
        <fullName evidence="2">Beta-microseminoprotein</fullName>
    </recommendedName>
</protein>
<dbReference type="EMBL" id="JH818507">
    <property type="protein sequence ID" value="EKC29959.1"/>
    <property type="molecule type" value="Genomic_DNA"/>
</dbReference>
<evidence type="ECO:0000313" key="1">
    <source>
        <dbReference type="EMBL" id="EKC29959.1"/>
    </source>
</evidence>
<reference evidence="1" key="1">
    <citation type="journal article" date="2012" name="Nature">
        <title>The oyster genome reveals stress adaptation and complexity of shell formation.</title>
        <authorList>
            <person name="Zhang G."/>
            <person name="Fang X."/>
            <person name="Guo X."/>
            <person name="Li L."/>
            <person name="Luo R."/>
            <person name="Xu F."/>
            <person name="Yang P."/>
            <person name="Zhang L."/>
            <person name="Wang X."/>
            <person name="Qi H."/>
            <person name="Xiong Z."/>
            <person name="Que H."/>
            <person name="Xie Y."/>
            <person name="Holland P.W."/>
            <person name="Paps J."/>
            <person name="Zhu Y."/>
            <person name="Wu F."/>
            <person name="Chen Y."/>
            <person name="Wang J."/>
            <person name="Peng C."/>
            <person name="Meng J."/>
            <person name="Yang L."/>
            <person name="Liu J."/>
            <person name="Wen B."/>
            <person name="Zhang N."/>
            <person name="Huang Z."/>
            <person name="Zhu Q."/>
            <person name="Feng Y."/>
            <person name="Mount A."/>
            <person name="Hedgecock D."/>
            <person name="Xu Z."/>
            <person name="Liu Y."/>
            <person name="Domazet-Loso T."/>
            <person name="Du Y."/>
            <person name="Sun X."/>
            <person name="Zhang S."/>
            <person name="Liu B."/>
            <person name="Cheng P."/>
            <person name="Jiang X."/>
            <person name="Li J."/>
            <person name="Fan D."/>
            <person name="Wang W."/>
            <person name="Fu W."/>
            <person name="Wang T."/>
            <person name="Wang B."/>
            <person name="Zhang J."/>
            <person name="Peng Z."/>
            <person name="Li Y."/>
            <person name="Li N."/>
            <person name="Wang J."/>
            <person name="Chen M."/>
            <person name="He Y."/>
            <person name="Tan F."/>
            <person name="Song X."/>
            <person name="Zheng Q."/>
            <person name="Huang R."/>
            <person name="Yang H."/>
            <person name="Du X."/>
            <person name="Chen L."/>
            <person name="Yang M."/>
            <person name="Gaffney P.M."/>
            <person name="Wang S."/>
            <person name="Luo L."/>
            <person name="She Z."/>
            <person name="Ming Y."/>
            <person name="Huang W."/>
            <person name="Zhang S."/>
            <person name="Huang B."/>
            <person name="Zhang Y."/>
            <person name="Qu T."/>
            <person name="Ni P."/>
            <person name="Miao G."/>
            <person name="Wang J."/>
            <person name="Wang Q."/>
            <person name="Steinberg C.E."/>
            <person name="Wang H."/>
            <person name="Li N."/>
            <person name="Qian L."/>
            <person name="Zhang G."/>
            <person name="Li Y."/>
            <person name="Yang H."/>
            <person name="Liu X."/>
            <person name="Wang J."/>
            <person name="Yin Y."/>
            <person name="Wang J."/>
        </authorList>
    </citation>
    <scope>NUCLEOTIDE SEQUENCE [LARGE SCALE GENOMIC DNA]</scope>
    <source>
        <strain evidence="1">05x7-T-G4-1.051#20</strain>
    </source>
</reference>
<evidence type="ECO:0008006" key="2">
    <source>
        <dbReference type="Google" id="ProtNLM"/>
    </source>
</evidence>
<dbReference type="InParanoid" id="K1QFV7"/>
<dbReference type="HOGENOM" id="CLU_2173413_0_0_1"/>
<dbReference type="AlphaFoldDB" id="K1QFV7"/>
<sequence>MKCVILVVSILFVLYVYSDAACWGATGNGRDCEYNGNIIALGTTYENTTGPKCYTCSCLSTGDLDCCDIGTVIIELPDTCKIIQEGCDQVAVSEVDESQPCEGPISAVEG</sequence>
<accession>K1QFV7</accession>
<gene>
    <name evidence="1" type="ORF">CGI_10015380</name>
</gene>